<gene>
    <name evidence="2" type="ORF">QE152_g19431</name>
</gene>
<reference evidence="2 3" key="1">
    <citation type="journal article" date="2024" name="BMC Genomics">
        <title>De novo assembly and annotation of Popillia japonica's genome with initial clues to its potential as an invasive pest.</title>
        <authorList>
            <person name="Cucini C."/>
            <person name="Boschi S."/>
            <person name="Funari R."/>
            <person name="Cardaioli E."/>
            <person name="Iannotti N."/>
            <person name="Marturano G."/>
            <person name="Paoli F."/>
            <person name="Bruttini M."/>
            <person name="Carapelli A."/>
            <person name="Frati F."/>
            <person name="Nardi F."/>
        </authorList>
    </citation>
    <scope>NUCLEOTIDE SEQUENCE [LARGE SCALE GENOMIC DNA]</scope>
    <source>
        <strain evidence="2">DMR45628</strain>
    </source>
</reference>
<dbReference type="Proteomes" id="UP001458880">
    <property type="component" value="Unassembled WGS sequence"/>
</dbReference>
<evidence type="ECO:0000313" key="2">
    <source>
        <dbReference type="EMBL" id="KAK9722958.1"/>
    </source>
</evidence>
<protein>
    <submittedName>
        <fullName evidence="2">CENP-B N-terminal DNA-binding domain</fullName>
    </submittedName>
</protein>
<keyword evidence="2" id="KW-0238">DNA-binding</keyword>
<dbReference type="GO" id="GO:0003677">
    <property type="term" value="F:DNA binding"/>
    <property type="evidence" value="ECO:0007669"/>
    <property type="project" value="UniProtKB-KW"/>
</dbReference>
<feature type="domain" description="HTH psq-type" evidence="1">
    <location>
        <begin position="1"/>
        <end position="39"/>
    </location>
</feature>
<dbReference type="EMBL" id="JASPKY010000183">
    <property type="protein sequence ID" value="KAK9722958.1"/>
    <property type="molecule type" value="Genomic_DNA"/>
</dbReference>
<dbReference type="Pfam" id="PF05225">
    <property type="entry name" value="HTH_psq"/>
    <property type="match status" value="1"/>
</dbReference>
<organism evidence="2 3">
    <name type="scientific">Popillia japonica</name>
    <name type="common">Japanese beetle</name>
    <dbReference type="NCBI Taxonomy" id="7064"/>
    <lineage>
        <taxon>Eukaryota</taxon>
        <taxon>Metazoa</taxon>
        <taxon>Ecdysozoa</taxon>
        <taxon>Arthropoda</taxon>
        <taxon>Hexapoda</taxon>
        <taxon>Insecta</taxon>
        <taxon>Pterygota</taxon>
        <taxon>Neoptera</taxon>
        <taxon>Endopterygota</taxon>
        <taxon>Coleoptera</taxon>
        <taxon>Polyphaga</taxon>
        <taxon>Scarabaeiformia</taxon>
        <taxon>Scarabaeidae</taxon>
        <taxon>Rutelinae</taxon>
        <taxon>Popillia</taxon>
    </lineage>
</organism>
<keyword evidence="3" id="KW-1185">Reference proteome</keyword>
<comment type="caution">
    <text evidence="2">The sequence shown here is derived from an EMBL/GenBank/DDBJ whole genome shotgun (WGS) entry which is preliminary data.</text>
</comment>
<evidence type="ECO:0000259" key="1">
    <source>
        <dbReference type="Pfam" id="PF05225"/>
    </source>
</evidence>
<dbReference type="AlphaFoldDB" id="A0AAW1KP35"/>
<name>A0AAW1KP35_POPJA</name>
<proteinExistence type="predicted"/>
<evidence type="ECO:0000313" key="3">
    <source>
        <dbReference type="Proteomes" id="UP001458880"/>
    </source>
</evidence>
<accession>A0AAW1KP35</accession>
<sequence>MKRAVLQVLKGKKGVKLSLRKAATENGLSFQTLQRYVKKEVNKTDANEQISMKSNRDTLKRNDKEEKELVYYVIKCSKMCYGKTTKDTRVLAYEMAKINSKSIPLSWEKK</sequence>
<dbReference type="InterPro" id="IPR007889">
    <property type="entry name" value="HTH_Psq"/>
</dbReference>